<dbReference type="RefSeq" id="WP_125670327.1">
    <property type="nucleotide sequence ID" value="NZ_RCOS01000025.1"/>
</dbReference>
<accession>A0A429GW39</accession>
<dbReference type="EMBL" id="RCOS01000025">
    <property type="protein sequence ID" value="RSN78074.1"/>
    <property type="molecule type" value="Genomic_DNA"/>
</dbReference>
<evidence type="ECO:0000313" key="1">
    <source>
        <dbReference type="EMBL" id="RSN78074.1"/>
    </source>
</evidence>
<proteinExistence type="predicted"/>
<evidence type="ECO:0000313" key="3">
    <source>
        <dbReference type="Proteomes" id="UP000277582"/>
    </source>
</evidence>
<organism evidence="1 3">
    <name type="scientific">Candidatus Methanodesulfokora washburnensis</name>
    <dbReference type="NCBI Taxonomy" id="2478471"/>
    <lineage>
        <taxon>Archaea</taxon>
        <taxon>Thermoproteota</taxon>
        <taxon>Candidatus Korarchaeia</taxon>
        <taxon>Candidatus Korarchaeia incertae sedis</taxon>
        <taxon>Candidatus Methanodesulfokora</taxon>
    </lineage>
</organism>
<evidence type="ECO:0000313" key="2">
    <source>
        <dbReference type="EMBL" id="RZN60527.1"/>
    </source>
</evidence>
<sequence>MAEGIAELLAVLVAENESYTYVDKLGYAPSKDLVLYYLREALRDFHSLKNKPQWGNPKAFDEAKRIDMESVEKEIQGIEKISGMKELREVVSLITAKALSIASRLMD</sequence>
<name>A0A429GW39_9CREN</name>
<evidence type="ECO:0000313" key="4">
    <source>
        <dbReference type="Proteomes" id="UP000316217"/>
    </source>
</evidence>
<dbReference type="Proteomes" id="UP000316217">
    <property type="component" value="Unassembled WGS sequence"/>
</dbReference>
<dbReference type="Proteomes" id="UP000277582">
    <property type="component" value="Unassembled WGS sequence"/>
</dbReference>
<dbReference type="EMBL" id="RXII01000087">
    <property type="protein sequence ID" value="RZN60527.1"/>
    <property type="molecule type" value="Genomic_DNA"/>
</dbReference>
<keyword evidence="3" id="KW-1185">Reference proteome</keyword>
<dbReference type="OrthoDB" id="372015at2157"/>
<protein>
    <submittedName>
        <fullName evidence="1">Type I-A CRISPR-associated protein Csa5</fullName>
    </submittedName>
</protein>
<dbReference type="AlphaFoldDB" id="A0A429GW39"/>
<comment type="caution">
    <text evidence="1">The sequence shown here is derived from an EMBL/GenBank/DDBJ whole genome shotgun (WGS) entry which is preliminary data.</text>
</comment>
<reference evidence="2 4" key="2">
    <citation type="journal article" date="2019" name="Nat. Microbiol.">
        <title>Wide diversity of methane and short-chain alkane metabolisms in uncultured archaea.</title>
        <authorList>
            <person name="Borrel G."/>
            <person name="Adam P.S."/>
            <person name="McKay L.J."/>
            <person name="Chen L.X."/>
            <person name="Sierra-Garcia I.N."/>
            <person name="Sieber C.M."/>
            <person name="Letourneur Q."/>
            <person name="Ghozlane A."/>
            <person name="Andersen G.L."/>
            <person name="Li W.J."/>
            <person name="Hallam S.J."/>
            <person name="Muyzer G."/>
            <person name="de Oliveira V.M."/>
            <person name="Inskeep W.P."/>
            <person name="Banfield J.F."/>
            <person name="Gribaldo S."/>
        </authorList>
    </citation>
    <scope>NUCLEOTIDE SEQUENCE [LARGE SCALE GENOMIC DNA]</scope>
    <source>
        <strain evidence="2">NM4</strain>
    </source>
</reference>
<gene>
    <name evidence="1" type="ORF">D6D85_01645</name>
    <name evidence="2" type="ORF">EF810_05725</name>
</gene>
<reference evidence="1 3" key="1">
    <citation type="submission" date="2018-10" db="EMBL/GenBank/DDBJ databases">
        <title>Co-occurring genomic capacity for anaerobic methane metabolism and dissimilatory sulfite reduction discovered in the Korarchaeota.</title>
        <authorList>
            <person name="Mckay L.J."/>
            <person name="Dlakic M."/>
            <person name="Fields M.W."/>
            <person name="Delmont T.O."/>
            <person name="Eren A.M."/>
            <person name="Jay Z.J."/>
            <person name="Klingelsmith K.B."/>
            <person name="Rusch D.B."/>
            <person name="Inskeep W.P."/>
        </authorList>
    </citation>
    <scope>NUCLEOTIDE SEQUENCE [LARGE SCALE GENOMIC DNA]</scope>
    <source>
        <strain evidence="1 3">MDKW</strain>
    </source>
</reference>